<comment type="cofactor">
    <cofactor evidence="1">
        <name>a divalent metal cation</name>
        <dbReference type="ChEBI" id="CHEBI:60240"/>
    </cofactor>
</comment>
<dbReference type="GeneID" id="110248685"/>
<proteinExistence type="predicted"/>
<sequence>MGTEDDSLLKTFIKNDSKVSFYTGLPNKKCFELLEKHLSGKAKKMRYWAGSKKVISSKYKKTTRQAKRGPQRKLSIKQEMLLTMMKLRHYLANELLADLFHVSTSTVSQIFNTWIKFLRKEVSPLIYWPERESINQKLPDSVKKSHPNLRCTIDCTEIFIERPRDLKLRALTWSDYKKNNTVKFLVGIAPNGMINFLSKAWGGRTSDRHITIESGFLNKLEPGDLILADRGFTIREDILLRGATLTIPPPSSGLEQMTNKDVKSTKVIANSRIHVERAIGRMKHFEIVNNTLSITLLPVIDDIVIVCACLCNLLPPLTGW</sequence>
<dbReference type="InterPro" id="IPR027806">
    <property type="entry name" value="HARBI1_dom"/>
</dbReference>
<feature type="domain" description="DDE Tnp4" evidence="3">
    <location>
        <begin position="153"/>
        <end position="312"/>
    </location>
</feature>
<dbReference type="Pfam" id="PF13359">
    <property type="entry name" value="DDE_Tnp_4"/>
    <property type="match status" value="1"/>
</dbReference>
<accession>A0A913XVD6</accession>
<evidence type="ECO:0000259" key="3">
    <source>
        <dbReference type="Pfam" id="PF13359"/>
    </source>
</evidence>
<protein>
    <recommendedName>
        <fullName evidence="7">DDE Tnp4 domain-containing protein</fullName>
    </recommendedName>
</protein>
<dbReference type="KEGG" id="epa:110248685"/>
<evidence type="ECO:0000259" key="4">
    <source>
        <dbReference type="Pfam" id="PF13613"/>
    </source>
</evidence>
<dbReference type="Proteomes" id="UP000887567">
    <property type="component" value="Unplaced"/>
</dbReference>
<feature type="domain" description="Transposase Helix-turn-helix" evidence="4">
    <location>
        <begin position="72"/>
        <end position="123"/>
    </location>
</feature>
<evidence type="ECO:0000256" key="2">
    <source>
        <dbReference type="ARBA" id="ARBA00022723"/>
    </source>
</evidence>
<dbReference type="RefSeq" id="XP_020910891.1">
    <property type="nucleotide sequence ID" value="XM_021055232.2"/>
</dbReference>
<dbReference type="Pfam" id="PF13613">
    <property type="entry name" value="HTH_Tnp_4"/>
    <property type="match status" value="1"/>
</dbReference>
<reference evidence="5" key="1">
    <citation type="submission" date="2022-11" db="UniProtKB">
        <authorList>
            <consortium name="EnsemblMetazoa"/>
        </authorList>
    </citation>
    <scope>IDENTIFICATION</scope>
</reference>
<keyword evidence="6" id="KW-1185">Reference proteome</keyword>
<evidence type="ECO:0000256" key="1">
    <source>
        <dbReference type="ARBA" id="ARBA00001968"/>
    </source>
</evidence>
<dbReference type="AlphaFoldDB" id="A0A913XVD6"/>
<dbReference type="PANTHER" id="PTHR23080">
    <property type="entry name" value="THAP DOMAIN PROTEIN"/>
    <property type="match status" value="1"/>
</dbReference>
<evidence type="ECO:0008006" key="7">
    <source>
        <dbReference type="Google" id="ProtNLM"/>
    </source>
</evidence>
<dbReference type="InterPro" id="IPR027805">
    <property type="entry name" value="Transposase_HTH_dom"/>
</dbReference>
<dbReference type="PANTHER" id="PTHR23080:SF63">
    <property type="entry name" value="TICK TRANSPOSON"/>
    <property type="match status" value="1"/>
</dbReference>
<evidence type="ECO:0000313" key="6">
    <source>
        <dbReference type="Proteomes" id="UP000887567"/>
    </source>
</evidence>
<name>A0A913XVD6_EXADI</name>
<dbReference type="OMA" id="DFRSATC"/>
<dbReference type="GO" id="GO:0046872">
    <property type="term" value="F:metal ion binding"/>
    <property type="evidence" value="ECO:0007669"/>
    <property type="project" value="UniProtKB-KW"/>
</dbReference>
<keyword evidence="2" id="KW-0479">Metal-binding</keyword>
<dbReference type="EnsemblMetazoa" id="XM_021055232.2">
    <property type="protein sequence ID" value="XP_020910891.1"/>
    <property type="gene ID" value="LOC110248685"/>
</dbReference>
<evidence type="ECO:0000313" key="5">
    <source>
        <dbReference type="EnsemblMetazoa" id="XP_020910891.1"/>
    </source>
</evidence>
<dbReference type="OrthoDB" id="5968420at2759"/>
<organism evidence="5 6">
    <name type="scientific">Exaiptasia diaphana</name>
    <name type="common">Tropical sea anemone</name>
    <name type="synonym">Aiptasia pulchella</name>
    <dbReference type="NCBI Taxonomy" id="2652724"/>
    <lineage>
        <taxon>Eukaryota</taxon>
        <taxon>Metazoa</taxon>
        <taxon>Cnidaria</taxon>
        <taxon>Anthozoa</taxon>
        <taxon>Hexacorallia</taxon>
        <taxon>Actiniaria</taxon>
        <taxon>Aiptasiidae</taxon>
        <taxon>Exaiptasia</taxon>
    </lineage>
</organism>